<sequence>MLFSFIMQASWESTTSATSAMDRETKESREFPSSRLGPNKEVLLGLPSEVGSIFLPFSGERKLAVKQMDQDVKQQSLPSASKVGSPVMTSGKAPYLARGCTQLVPILMFFSQLGSKQYR</sequence>
<dbReference type="EMBL" id="IACJ01094866">
    <property type="protein sequence ID" value="LAA51973.1"/>
    <property type="molecule type" value="Transcribed_RNA"/>
</dbReference>
<proteinExistence type="predicted"/>
<reference evidence="2" key="2">
    <citation type="submission" date="2017-11" db="EMBL/GenBank/DDBJ databases">
        <title>Coralsnake Venomics: Analyses of Venom Gland Transcriptomes and Proteomes of Six Brazilian Taxa.</title>
        <authorList>
            <person name="Aird S.D."/>
            <person name="Jorge da Silva N."/>
            <person name="Qiu L."/>
            <person name="Villar-Briones A."/>
            <person name="Aparecida-Saddi V."/>
            <person name="Campos-Telles M.P."/>
            <person name="Grau M."/>
            <person name="Mikheyev A.S."/>
        </authorList>
    </citation>
    <scope>NUCLEOTIDE SEQUENCE</scope>
    <source>
        <tissue evidence="2">Venom_gland</tissue>
    </source>
</reference>
<name>A0A2D4FWX5_MICCO</name>
<feature type="region of interest" description="Disordered" evidence="1">
    <location>
        <begin position="13"/>
        <end position="34"/>
    </location>
</feature>
<feature type="compositionally biased region" description="Basic and acidic residues" evidence="1">
    <location>
        <begin position="21"/>
        <end position="32"/>
    </location>
</feature>
<evidence type="ECO:0000313" key="2">
    <source>
        <dbReference type="EMBL" id="LAA51973.1"/>
    </source>
</evidence>
<evidence type="ECO:0000256" key="1">
    <source>
        <dbReference type="SAM" id="MobiDB-lite"/>
    </source>
</evidence>
<protein>
    <submittedName>
        <fullName evidence="2">Uncharacterized protein</fullName>
    </submittedName>
</protein>
<accession>A0A2D4FWX5</accession>
<dbReference type="AlphaFoldDB" id="A0A2D4FWX5"/>
<reference evidence="2" key="1">
    <citation type="submission" date="2017-07" db="EMBL/GenBank/DDBJ databases">
        <authorList>
            <person name="Mikheyev A."/>
            <person name="Grau M."/>
        </authorList>
    </citation>
    <scope>NUCLEOTIDE SEQUENCE</scope>
    <source>
        <tissue evidence="2">Venom_gland</tissue>
    </source>
</reference>
<organism evidence="2">
    <name type="scientific">Micrurus corallinus</name>
    <name type="common">Brazilian coral snake</name>
    <dbReference type="NCBI Taxonomy" id="54390"/>
    <lineage>
        <taxon>Eukaryota</taxon>
        <taxon>Metazoa</taxon>
        <taxon>Chordata</taxon>
        <taxon>Craniata</taxon>
        <taxon>Vertebrata</taxon>
        <taxon>Euteleostomi</taxon>
        <taxon>Lepidosauria</taxon>
        <taxon>Squamata</taxon>
        <taxon>Bifurcata</taxon>
        <taxon>Unidentata</taxon>
        <taxon>Episquamata</taxon>
        <taxon>Toxicofera</taxon>
        <taxon>Serpentes</taxon>
        <taxon>Colubroidea</taxon>
        <taxon>Elapidae</taxon>
        <taxon>Elapinae</taxon>
        <taxon>Micrurus</taxon>
    </lineage>
</organism>